<name>A0A926NH86_9BACL</name>
<accession>A0A926NH86</accession>
<reference evidence="2" key="1">
    <citation type="submission" date="2020-09" db="EMBL/GenBank/DDBJ databases">
        <title>A novel bacterium of genus Hazenella, isolated from South China Sea.</title>
        <authorList>
            <person name="Huang H."/>
            <person name="Mo K."/>
            <person name="Hu Y."/>
        </authorList>
    </citation>
    <scope>NUCLEOTIDE SEQUENCE</scope>
    <source>
        <strain evidence="2">IB182357</strain>
    </source>
</reference>
<dbReference type="GO" id="GO:0015074">
    <property type="term" value="P:DNA integration"/>
    <property type="evidence" value="ECO:0007669"/>
    <property type="project" value="InterPro"/>
</dbReference>
<organism evidence="2 3">
    <name type="scientific">Polycladospora coralii</name>
    <dbReference type="NCBI Taxonomy" id="2771432"/>
    <lineage>
        <taxon>Bacteria</taxon>
        <taxon>Bacillati</taxon>
        <taxon>Bacillota</taxon>
        <taxon>Bacilli</taxon>
        <taxon>Bacillales</taxon>
        <taxon>Thermoactinomycetaceae</taxon>
        <taxon>Polycladospora</taxon>
    </lineage>
</organism>
<dbReference type="EMBL" id="JACXAH010000021">
    <property type="protein sequence ID" value="MBD1373293.1"/>
    <property type="molecule type" value="Genomic_DNA"/>
</dbReference>
<evidence type="ECO:0000313" key="2">
    <source>
        <dbReference type="EMBL" id="MBD1373293.1"/>
    </source>
</evidence>
<gene>
    <name evidence="2" type="ORF">IC620_13135</name>
</gene>
<protein>
    <submittedName>
        <fullName evidence="2">IS3 family transposase</fullName>
    </submittedName>
</protein>
<dbReference type="InterPro" id="IPR001584">
    <property type="entry name" value="Integrase_cat-core"/>
</dbReference>
<evidence type="ECO:0000259" key="1">
    <source>
        <dbReference type="Pfam" id="PF13333"/>
    </source>
</evidence>
<dbReference type="AlphaFoldDB" id="A0A926NH86"/>
<dbReference type="Proteomes" id="UP000661691">
    <property type="component" value="Unassembled WGS sequence"/>
</dbReference>
<keyword evidence="3" id="KW-1185">Reference proteome</keyword>
<dbReference type="Pfam" id="PF13333">
    <property type="entry name" value="rve_2"/>
    <property type="match status" value="1"/>
</dbReference>
<sequence>MKRNWFNRIRIHSTLEYLSPIEYKSQHLKNCLV</sequence>
<comment type="caution">
    <text evidence="2">The sequence shown here is derived from an EMBL/GenBank/DDBJ whole genome shotgun (WGS) entry which is preliminary data.</text>
</comment>
<evidence type="ECO:0000313" key="3">
    <source>
        <dbReference type="Proteomes" id="UP000661691"/>
    </source>
</evidence>
<proteinExistence type="predicted"/>
<feature type="domain" description="Integrase catalytic" evidence="1">
    <location>
        <begin position="4"/>
        <end position="28"/>
    </location>
</feature>
<dbReference type="RefSeq" id="WP_191142423.1">
    <property type="nucleotide sequence ID" value="NZ_JACXAH010000021.1"/>
</dbReference>